<name>L7FKH3_ENTIV</name>
<organism evidence="2 3">
    <name type="scientific">Entamoeba invadens IP1</name>
    <dbReference type="NCBI Taxonomy" id="370355"/>
    <lineage>
        <taxon>Eukaryota</taxon>
        <taxon>Amoebozoa</taxon>
        <taxon>Evosea</taxon>
        <taxon>Archamoebae</taxon>
        <taxon>Mastigamoebida</taxon>
        <taxon>Entamoebidae</taxon>
        <taxon>Entamoeba</taxon>
    </lineage>
</organism>
<evidence type="ECO:0000313" key="2">
    <source>
        <dbReference type="EMBL" id="ELP84814.1"/>
    </source>
</evidence>
<dbReference type="GO" id="GO:0005975">
    <property type="term" value="P:carbohydrate metabolic process"/>
    <property type="evidence" value="ECO:0007669"/>
    <property type="project" value="InterPro"/>
</dbReference>
<dbReference type="OrthoDB" id="504708at2759"/>
<dbReference type="GeneID" id="14883839"/>
<accession>L7FKH3</accession>
<feature type="signal peptide" evidence="1">
    <location>
        <begin position="1"/>
        <end position="19"/>
    </location>
</feature>
<evidence type="ECO:0008006" key="4">
    <source>
        <dbReference type="Google" id="ProtNLM"/>
    </source>
</evidence>
<dbReference type="SUPFAM" id="SSF88713">
    <property type="entry name" value="Glycoside hydrolase/deacetylase"/>
    <property type="match status" value="1"/>
</dbReference>
<sequence length="498" mass="56651">MNILFVIFCSVEVTSVILGDSCNQSSNCSDLLLVSGKMCGVTSPSSFTIKGKPKKCQLDSSFCVDKCGLQYNGCSYEFCQDCPPTCLGATVCSEVECGVKFDNCYEYYCGTCSGDKACHNNTCQDTKCGDGVCEGKESCSTCPGDCGICNLYQCNEDNCKLPNCRCATENTPNNMDPKGLPQFILLTIDDAIFETHYTLAYRPLLTASIKDSRGRTPTITFYNNNAYTLYNRGSHVMNLGAEIASHTFTHTSYYGTNFSTWFNEYSSSKRFFKALAEVEVRGVRSPKLEWNEDEFTVLKLLNFRYDASLIESVYGNTFKKLIWPFTLDYGCPQINDANMKGMLNKRFKGLWEIPLSDWVDEFGEGIDSMDYKLDGDLLYKYLVYNFERHYNTTKSPFGIYLHGPWFTPSRVTVLLKFLQEVMEKYTDVFFGTSSDIIDYMTNPITSFEYRKKPVKKVEDIECPFGTQKHRCEFSDMTFDTCYICTQERTLMQNLVVRE</sequence>
<dbReference type="RefSeq" id="XP_004184160.1">
    <property type="nucleotide sequence ID" value="XM_004184112.1"/>
</dbReference>
<dbReference type="KEGG" id="eiv:EIN_283600"/>
<dbReference type="AlphaFoldDB" id="L7FKH3"/>
<dbReference type="EMBL" id="KB207106">
    <property type="protein sequence ID" value="ELP84814.1"/>
    <property type="molecule type" value="Genomic_DNA"/>
</dbReference>
<dbReference type="InterPro" id="IPR052740">
    <property type="entry name" value="CE4"/>
</dbReference>
<feature type="chain" id="PRO_5003973758" description="NodB homology domain-containing protein" evidence="1">
    <location>
        <begin position="20"/>
        <end position="498"/>
    </location>
</feature>
<gene>
    <name evidence="2" type="ORF">EIN_283600</name>
</gene>
<reference evidence="2 3" key="1">
    <citation type="submission" date="2012-10" db="EMBL/GenBank/DDBJ databases">
        <authorList>
            <person name="Zafar N."/>
            <person name="Inman J."/>
            <person name="Hall N."/>
            <person name="Lorenzi H."/>
            <person name="Caler E."/>
        </authorList>
    </citation>
    <scope>NUCLEOTIDE SEQUENCE [LARGE SCALE GENOMIC DNA]</scope>
    <source>
        <strain evidence="2 3">IP1</strain>
    </source>
</reference>
<keyword evidence="1" id="KW-0732">Signal</keyword>
<protein>
    <recommendedName>
        <fullName evidence="4">NodB homology domain-containing protein</fullName>
    </recommendedName>
</protein>
<keyword evidence="3" id="KW-1185">Reference proteome</keyword>
<dbReference type="PANTHER" id="PTHR45985">
    <property type="match status" value="1"/>
</dbReference>
<dbReference type="PANTHER" id="PTHR45985:SF3">
    <property type="entry name" value="CHITIN DEACETYLASE-LIKE 4"/>
    <property type="match status" value="1"/>
</dbReference>
<evidence type="ECO:0000313" key="3">
    <source>
        <dbReference type="Proteomes" id="UP000014680"/>
    </source>
</evidence>
<evidence type="ECO:0000256" key="1">
    <source>
        <dbReference type="SAM" id="SignalP"/>
    </source>
</evidence>
<dbReference type="InterPro" id="IPR011330">
    <property type="entry name" value="Glyco_hydro/deAcase_b/a-brl"/>
</dbReference>
<dbReference type="Proteomes" id="UP000014680">
    <property type="component" value="Unassembled WGS sequence"/>
</dbReference>
<proteinExistence type="predicted"/>
<dbReference type="Gene3D" id="3.20.20.370">
    <property type="entry name" value="Glycoside hydrolase/deacetylase"/>
    <property type="match status" value="1"/>
</dbReference>
<dbReference type="VEuPathDB" id="AmoebaDB:EIN_283600"/>